<reference evidence="2" key="1">
    <citation type="journal article" date="2021" name="PeerJ">
        <title>Extensive microbial diversity within the chicken gut microbiome revealed by metagenomics and culture.</title>
        <authorList>
            <person name="Gilroy R."/>
            <person name="Ravi A."/>
            <person name="Getino M."/>
            <person name="Pursley I."/>
            <person name="Horton D.L."/>
            <person name="Alikhan N.F."/>
            <person name="Baker D."/>
            <person name="Gharbi K."/>
            <person name="Hall N."/>
            <person name="Watson M."/>
            <person name="Adriaenssens E.M."/>
            <person name="Foster-Nyarko E."/>
            <person name="Jarju S."/>
            <person name="Secka A."/>
            <person name="Antonio M."/>
            <person name="Oren A."/>
            <person name="Chaudhuri R.R."/>
            <person name="La Ragione R."/>
            <person name="Hildebrand F."/>
            <person name="Pallen M.J."/>
        </authorList>
    </citation>
    <scope>NUCLEOTIDE SEQUENCE</scope>
    <source>
        <strain evidence="2">CHK32-1732</strain>
    </source>
</reference>
<dbReference type="PANTHER" id="PTHR43591:SF24">
    <property type="entry name" value="2-METHOXY-6-POLYPRENYL-1,4-BENZOQUINOL METHYLASE, MITOCHONDRIAL"/>
    <property type="match status" value="1"/>
</dbReference>
<evidence type="ECO:0000259" key="1">
    <source>
        <dbReference type="Pfam" id="PF08241"/>
    </source>
</evidence>
<dbReference type="CDD" id="cd02440">
    <property type="entry name" value="AdoMet_MTases"/>
    <property type="match status" value="1"/>
</dbReference>
<name>A0A9D1UL25_9CORY</name>
<dbReference type="Gene3D" id="3.40.50.150">
    <property type="entry name" value="Vaccinia Virus protein VP39"/>
    <property type="match status" value="1"/>
</dbReference>
<comment type="caution">
    <text evidence="2">The sequence shown here is derived from an EMBL/GenBank/DDBJ whole genome shotgun (WGS) entry which is preliminary data.</text>
</comment>
<dbReference type="SUPFAM" id="SSF53335">
    <property type="entry name" value="S-adenosyl-L-methionine-dependent methyltransferases"/>
    <property type="match status" value="1"/>
</dbReference>
<dbReference type="AlphaFoldDB" id="A0A9D1UL25"/>
<keyword evidence="2" id="KW-0808">Transferase</keyword>
<dbReference type="InterPro" id="IPR029063">
    <property type="entry name" value="SAM-dependent_MTases_sf"/>
</dbReference>
<protein>
    <submittedName>
        <fullName evidence="2">Class I SAM-dependent methyltransferase</fullName>
    </submittedName>
</protein>
<dbReference type="InterPro" id="IPR013216">
    <property type="entry name" value="Methyltransf_11"/>
</dbReference>
<feature type="domain" description="Methyltransferase type 11" evidence="1">
    <location>
        <begin position="67"/>
        <end position="158"/>
    </location>
</feature>
<organism evidence="2 3">
    <name type="scientific">Candidatus Corynebacterium avicola</name>
    <dbReference type="NCBI Taxonomy" id="2838527"/>
    <lineage>
        <taxon>Bacteria</taxon>
        <taxon>Bacillati</taxon>
        <taxon>Actinomycetota</taxon>
        <taxon>Actinomycetes</taxon>
        <taxon>Mycobacteriales</taxon>
        <taxon>Corynebacteriaceae</taxon>
        <taxon>Corynebacterium</taxon>
    </lineage>
</organism>
<dbReference type="PANTHER" id="PTHR43591">
    <property type="entry name" value="METHYLTRANSFERASE"/>
    <property type="match status" value="1"/>
</dbReference>
<sequence>MPDERSPNPANRMVGGVQRRHWDGDAERYHGDHADYLDTFHWCPERLTEADARLLGEPEELAGRTIVEVGCGSAPCACWLARNTGAHVIGLDVSMRMLQRAPSGTGVSLLQADAAELPLATGSVDRLFSSFGAYPFIADLPAALSEVSRVLSPGGRAVLAVNHPSAWIFPDDPDSVAAEIPYFQDAYLEFDGDDGEVSVDGAAGQLRYAEFHHTMGDWVRAVATSGLALVDLVEPEWTPGTPDWGQWSQRRGELFPGTAIFILSPVGR</sequence>
<keyword evidence="2" id="KW-0489">Methyltransferase</keyword>
<dbReference type="EMBL" id="DXGC01000012">
    <property type="protein sequence ID" value="HIW90330.1"/>
    <property type="molecule type" value="Genomic_DNA"/>
</dbReference>
<gene>
    <name evidence="2" type="ORF">H9870_01480</name>
</gene>
<evidence type="ECO:0000313" key="3">
    <source>
        <dbReference type="Proteomes" id="UP000824190"/>
    </source>
</evidence>
<reference evidence="2" key="2">
    <citation type="submission" date="2021-04" db="EMBL/GenBank/DDBJ databases">
        <authorList>
            <person name="Gilroy R."/>
        </authorList>
    </citation>
    <scope>NUCLEOTIDE SEQUENCE</scope>
    <source>
        <strain evidence="2">CHK32-1732</strain>
    </source>
</reference>
<dbReference type="Proteomes" id="UP000824190">
    <property type="component" value="Unassembled WGS sequence"/>
</dbReference>
<accession>A0A9D1UL25</accession>
<evidence type="ECO:0000313" key="2">
    <source>
        <dbReference type="EMBL" id="HIW90330.1"/>
    </source>
</evidence>
<dbReference type="GO" id="GO:0032259">
    <property type="term" value="P:methylation"/>
    <property type="evidence" value="ECO:0007669"/>
    <property type="project" value="UniProtKB-KW"/>
</dbReference>
<proteinExistence type="predicted"/>
<dbReference type="Pfam" id="PF08241">
    <property type="entry name" value="Methyltransf_11"/>
    <property type="match status" value="1"/>
</dbReference>
<dbReference type="GO" id="GO:0008757">
    <property type="term" value="F:S-adenosylmethionine-dependent methyltransferase activity"/>
    <property type="evidence" value="ECO:0007669"/>
    <property type="project" value="InterPro"/>
</dbReference>